<keyword evidence="1" id="KW-1133">Transmembrane helix</keyword>
<name>A0A553NRM5_9TELE</name>
<dbReference type="EMBL" id="SRMA01026809">
    <property type="protein sequence ID" value="TRY68084.1"/>
    <property type="molecule type" value="Genomic_DNA"/>
</dbReference>
<evidence type="ECO:0000313" key="3">
    <source>
        <dbReference type="Proteomes" id="UP000316079"/>
    </source>
</evidence>
<accession>A0A553NRM5</accession>
<feature type="non-terminal residue" evidence="2">
    <location>
        <position position="1"/>
    </location>
</feature>
<proteinExistence type="predicted"/>
<evidence type="ECO:0000256" key="1">
    <source>
        <dbReference type="SAM" id="Phobius"/>
    </source>
</evidence>
<comment type="caution">
    <text evidence="2">The sequence shown here is derived from an EMBL/GenBank/DDBJ whole genome shotgun (WGS) entry which is preliminary data.</text>
</comment>
<feature type="transmembrane region" description="Helical" evidence="1">
    <location>
        <begin position="52"/>
        <end position="72"/>
    </location>
</feature>
<keyword evidence="1" id="KW-0812">Transmembrane</keyword>
<reference evidence="2 3" key="1">
    <citation type="journal article" date="2019" name="Sci. Data">
        <title>Hybrid genome assembly and annotation of Danionella translucida.</title>
        <authorList>
            <person name="Kadobianskyi M."/>
            <person name="Schulze L."/>
            <person name="Schuelke M."/>
            <person name="Judkewitz B."/>
        </authorList>
    </citation>
    <scope>NUCLEOTIDE SEQUENCE [LARGE SCALE GENOMIC DNA]</scope>
    <source>
        <strain evidence="2 3">Bolton</strain>
    </source>
</reference>
<keyword evidence="1" id="KW-0472">Membrane</keyword>
<dbReference type="Proteomes" id="UP000316079">
    <property type="component" value="Unassembled WGS sequence"/>
</dbReference>
<organism evidence="2 3">
    <name type="scientific">Danionella cerebrum</name>
    <dbReference type="NCBI Taxonomy" id="2873325"/>
    <lineage>
        <taxon>Eukaryota</taxon>
        <taxon>Metazoa</taxon>
        <taxon>Chordata</taxon>
        <taxon>Craniata</taxon>
        <taxon>Vertebrata</taxon>
        <taxon>Euteleostomi</taxon>
        <taxon>Actinopterygii</taxon>
        <taxon>Neopterygii</taxon>
        <taxon>Teleostei</taxon>
        <taxon>Ostariophysi</taxon>
        <taxon>Cypriniformes</taxon>
        <taxon>Danionidae</taxon>
        <taxon>Danioninae</taxon>
        <taxon>Danionella</taxon>
    </lineage>
</organism>
<feature type="transmembrane region" description="Helical" evidence="1">
    <location>
        <begin position="84"/>
        <end position="104"/>
    </location>
</feature>
<gene>
    <name evidence="2" type="ORF">DNTS_034803</name>
</gene>
<protein>
    <submittedName>
        <fullName evidence="2">Uncharacterized protein</fullName>
    </submittedName>
</protein>
<keyword evidence="3" id="KW-1185">Reference proteome</keyword>
<evidence type="ECO:0000313" key="2">
    <source>
        <dbReference type="EMBL" id="TRY68084.1"/>
    </source>
</evidence>
<sequence length="110" mass="11664">KCPHSLGLCLGMGVYGGGTFVGFPDVLSCPSVPSLVLPAVLLFPLSSFLPTMIVRILSSCIFLSIVCCYAETTPLANALWNEKNVLFGLCCSPMSMGLCALFLWPDSALD</sequence>
<dbReference type="AlphaFoldDB" id="A0A553NRM5"/>